<feature type="transmembrane region" description="Helical" evidence="1">
    <location>
        <begin position="68"/>
        <end position="88"/>
    </location>
</feature>
<organism evidence="2 3">
    <name type="scientific">Flavobacterium tibetense</name>
    <dbReference type="NCBI Taxonomy" id="2233533"/>
    <lineage>
        <taxon>Bacteria</taxon>
        <taxon>Pseudomonadati</taxon>
        <taxon>Bacteroidota</taxon>
        <taxon>Flavobacteriia</taxon>
        <taxon>Flavobacteriales</taxon>
        <taxon>Flavobacteriaceae</taxon>
        <taxon>Flavobacterium</taxon>
    </lineage>
</organism>
<feature type="transmembrane region" description="Helical" evidence="1">
    <location>
        <begin position="7"/>
        <end position="27"/>
    </location>
</feature>
<feature type="transmembrane region" description="Helical" evidence="1">
    <location>
        <begin position="42"/>
        <end position="61"/>
    </location>
</feature>
<evidence type="ECO:0000256" key="1">
    <source>
        <dbReference type="SAM" id="Phobius"/>
    </source>
</evidence>
<dbReference type="OrthoDB" id="1440179at2"/>
<proteinExistence type="predicted"/>
<dbReference type="EMBL" id="QLST01000008">
    <property type="protein sequence ID" value="RBA28273.1"/>
    <property type="molecule type" value="Genomic_DNA"/>
</dbReference>
<accession>A0A365P176</accession>
<reference evidence="2 3" key="1">
    <citation type="submission" date="2018-06" db="EMBL/GenBank/DDBJ databases">
        <title>Flavobacterium tibetense sp. nov., isolated from a wetland YonghuCo on Tibetan Plateau.</title>
        <authorList>
            <person name="Xing P."/>
            <person name="Phurbu D."/>
            <person name="Lu H."/>
        </authorList>
    </citation>
    <scope>NUCLEOTIDE SEQUENCE [LARGE SCALE GENOMIC DNA]</scope>
    <source>
        <strain evidence="2 3">YH5</strain>
    </source>
</reference>
<comment type="caution">
    <text evidence="2">The sequence shown here is derived from an EMBL/GenBank/DDBJ whole genome shotgun (WGS) entry which is preliminary data.</text>
</comment>
<protein>
    <submittedName>
        <fullName evidence="2">Uncharacterized protein</fullName>
    </submittedName>
</protein>
<evidence type="ECO:0000313" key="2">
    <source>
        <dbReference type="EMBL" id="RBA28273.1"/>
    </source>
</evidence>
<keyword evidence="3" id="KW-1185">Reference proteome</keyword>
<name>A0A365P176_9FLAO</name>
<keyword evidence="1" id="KW-1133">Transmembrane helix</keyword>
<sequence length="179" mass="21355">MTKSEKNIIIIAFLIILVDIFLMKYWISIIKPYPFMSLGVESYRLEIIGANILIACLVFFFNKKYSVVFLINSFISYWIFSFFLNSWIENHPYTKTNYEFKIENRNFKLEISENPNYYSIYELKSKDSIQKMEMGMNERIGDSILLQGVKKGLIYNMYFYNNELIGFPENPKPIEVFKK</sequence>
<dbReference type="AlphaFoldDB" id="A0A365P176"/>
<evidence type="ECO:0000313" key="3">
    <source>
        <dbReference type="Proteomes" id="UP000253319"/>
    </source>
</evidence>
<keyword evidence="1" id="KW-0472">Membrane</keyword>
<gene>
    <name evidence="2" type="ORF">DPN68_07520</name>
</gene>
<dbReference type="Proteomes" id="UP000253319">
    <property type="component" value="Unassembled WGS sequence"/>
</dbReference>
<keyword evidence="1" id="KW-0812">Transmembrane</keyword>
<dbReference type="RefSeq" id="WP_113989038.1">
    <property type="nucleotide sequence ID" value="NZ_QLST01000008.1"/>
</dbReference>